<reference evidence="7 8" key="1">
    <citation type="journal article" date="2013" name="BMC Genomics">
        <title>Genomes of "Spiribacter", a streamlined, successful halophilic bacterium.</title>
        <authorList>
            <person name="Lopez-Perez M."/>
            <person name="Ghai R."/>
            <person name="Leon M.J."/>
            <person name="Rodriguez-Olmos A."/>
            <person name="Copa-Patino J.L."/>
            <person name="Soliveri J."/>
            <person name="Sanchez-Porro C."/>
            <person name="Ventosa A."/>
            <person name="Rodriguez-Valera F."/>
        </authorList>
    </citation>
    <scope>NUCLEOTIDE SEQUENCE [LARGE SCALE GENOMIC DNA]</scope>
    <source>
        <strain evidence="7 8">UAH-SP71</strain>
    </source>
</reference>
<evidence type="ECO:0000256" key="6">
    <source>
        <dbReference type="SAM" id="Phobius"/>
    </source>
</evidence>
<feature type="transmembrane region" description="Helical" evidence="6">
    <location>
        <begin position="141"/>
        <end position="161"/>
    </location>
</feature>
<sequence>MGLGLIVAIGAQNAFVLKQGLNGQHVFTVCLVCALSDAILITIGVTSFGQVTAWLPWLEPAMRTAGALFLFLYGARSLLAAVRHQGALQPDSAVAGGRPKDSLRTTLVTCLAITWLNPHVYLDTVVMLGTVSSQYQGTRGAFAGGAISGSFLFFFTLGYGAQRLQRLFARPMVWRLLEAAIGAVMWLIAAQLALGV</sequence>
<evidence type="ECO:0000256" key="2">
    <source>
        <dbReference type="ARBA" id="ARBA00022475"/>
    </source>
</evidence>
<evidence type="ECO:0000256" key="5">
    <source>
        <dbReference type="ARBA" id="ARBA00023136"/>
    </source>
</evidence>
<evidence type="ECO:0008006" key="9">
    <source>
        <dbReference type="Google" id="ProtNLM"/>
    </source>
</evidence>
<dbReference type="EMBL" id="CP005990">
    <property type="protein sequence ID" value="AGY91170.1"/>
    <property type="molecule type" value="Genomic_DNA"/>
</dbReference>
<keyword evidence="3 6" id="KW-0812">Transmembrane</keyword>
<gene>
    <name evidence="7" type="ORF">SPICUR_00725</name>
</gene>
<feature type="transmembrane region" description="Helical" evidence="6">
    <location>
        <begin position="103"/>
        <end position="121"/>
    </location>
</feature>
<dbReference type="PATRIC" id="fig|1335757.3.peg.145"/>
<evidence type="ECO:0000256" key="3">
    <source>
        <dbReference type="ARBA" id="ARBA00022692"/>
    </source>
</evidence>
<evidence type="ECO:0000256" key="1">
    <source>
        <dbReference type="ARBA" id="ARBA00004651"/>
    </source>
</evidence>
<evidence type="ECO:0000313" key="7">
    <source>
        <dbReference type="EMBL" id="AGY91170.1"/>
    </source>
</evidence>
<dbReference type="InterPro" id="IPR001123">
    <property type="entry name" value="LeuE-type"/>
</dbReference>
<evidence type="ECO:0000256" key="4">
    <source>
        <dbReference type="ARBA" id="ARBA00022989"/>
    </source>
</evidence>
<dbReference type="KEGG" id="spiu:SPICUR_00725"/>
<dbReference type="GO" id="GO:0005886">
    <property type="term" value="C:plasma membrane"/>
    <property type="evidence" value="ECO:0007669"/>
    <property type="project" value="UniProtKB-SubCell"/>
</dbReference>
<dbReference type="AlphaFoldDB" id="U5T1A0"/>
<dbReference type="Proteomes" id="UP000017640">
    <property type="component" value="Chromosome"/>
</dbReference>
<dbReference type="HOGENOM" id="CLU_087840_0_0_6"/>
<dbReference type="RefSeq" id="WP_023365024.1">
    <property type="nucleotide sequence ID" value="NC_022664.1"/>
</dbReference>
<feature type="transmembrane region" description="Helical" evidence="6">
    <location>
        <begin position="173"/>
        <end position="194"/>
    </location>
</feature>
<name>U5T1A0_9GAMM</name>
<dbReference type="PANTHER" id="PTHR30086">
    <property type="entry name" value="ARGININE EXPORTER PROTEIN ARGO"/>
    <property type="match status" value="1"/>
</dbReference>
<accession>U5T1A0</accession>
<dbReference type="PANTHER" id="PTHR30086:SF20">
    <property type="entry name" value="ARGININE EXPORTER PROTEIN ARGO-RELATED"/>
    <property type="match status" value="1"/>
</dbReference>
<dbReference type="GO" id="GO:0015171">
    <property type="term" value="F:amino acid transmembrane transporter activity"/>
    <property type="evidence" value="ECO:0007669"/>
    <property type="project" value="TreeGrafter"/>
</dbReference>
<keyword evidence="5 6" id="KW-0472">Membrane</keyword>
<keyword evidence="4 6" id="KW-1133">Transmembrane helix</keyword>
<dbReference type="Pfam" id="PF01810">
    <property type="entry name" value="LysE"/>
    <property type="match status" value="1"/>
</dbReference>
<evidence type="ECO:0000313" key="8">
    <source>
        <dbReference type="Proteomes" id="UP000017640"/>
    </source>
</evidence>
<keyword evidence="8" id="KW-1185">Reference proteome</keyword>
<comment type="subcellular location">
    <subcellularLocation>
        <location evidence="1">Cell membrane</location>
        <topology evidence="1">Multi-pass membrane protein</topology>
    </subcellularLocation>
</comment>
<proteinExistence type="predicted"/>
<feature type="transmembrane region" description="Helical" evidence="6">
    <location>
        <begin position="61"/>
        <end position="82"/>
    </location>
</feature>
<keyword evidence="2" id="KW-1003">Cell membrane</keyword>
<protein>
    <recommendedName>
        <fullName evidence="9">Amino acid transporter</fullName>
    </recommendedName>
</protein>
<dbReference type="STRING" id="1335757.SPICUR_00725"/>
<organism evidence="7 8">
    <name type="scientific">Spiribacter curvatus</name>
    <dbReference type="NCBI Taxonomy" id="1335757"/>
    <lineage>
        <taxon>Bacteria</taxon>
        <taxon>Pseudomonadati</taxon>
        <taxon>Pseudomonadota</taxon>
        <taxon>Gammaproteobacteria</taxon>
        <taxon>Chromatiales</taxon>
        <taxon>Ectothiorhodospiraceae</taxon>
        <taxon>Spiribacter</taxon>
    </lineage>
</organism>
<dbReference type="eggNOG" id="COG1279">
    <property type="taxonomic scope" value="Bacteria"/>
</dbReference>
<feature type="transmembrane region" description="Helical" evidence="6">
    <location>
        <begin position="26"/>
        <end position="49"/>
    </location>
</feature>